<dbReference type="Proteomes" id="UP001206821">
    <property type="component" value="Unassembled WGS sequence"/>
</dbReference>
<dbReference type="SMART" id="SM01061">
    <property type="entry name" value="CAT_RBD"/>
    <property type="match status" value="1"/>
</dbReference>
<dbReference type="Pfam" id="PF03123">
    <property type="entry name" value="CAT_RBD"/>
    <property type="match status" value="1"/>
</dbReference>
<evidence type="ECO:0000313" key="3">
    <source>
        <dbReference type="EMBL" id="MCT4796568.1"/>
    </source>
</evidence>
<dbReference type="SUPFAM" id="SSF50151">
    <property type="entry name" value="SacY-like RNA-binding domain"/>
    <property type="match status" value="1"/>
</dbReference>
<dbReference type="Gene3D" id="2.30.24.10">
    <property type="entry name" value="CAT RNA-binding domain"/>
    <property type="match status" value="1"/>
</dbReference>
<keyword evidence="4" id="KW-1185">Reference proteome</keyword>
<dbReference type="InterPro" id="IPR004341">
    <property type="entry name" value="CAT_RNA-bd_dom"/>
</dbReference>
<dbReference type="InterPro" id="IPR050661">
    <property type="entry name" value="BglG_antiterminators"/>
</dbReference>
<protein>
    <submittedName>
        <fullName evidence="3">PRD domain-containing protein</fullName>
    </submittedName>
</protein>
<feature type="domain" description="PRD" evidence="2">
    <location>
        <begin position="173"/>
        <end position="283"/>
    </location>
</feature>
<dbReference type="NCBIfam" id="NF046042">
    <property type="entry name" value="LicT"/>
    <property type="match status" value="1"/>
</dbReference>
<dbReference type="PROSITE" id="PS51372">
    <property type="entry name" value="PRD_2"/>
    <property type="match status" value="2"/>
</dbReference>
<sequence length="283" mass="32554">MHISKVFNNNVVAIQANGQEQVVMGRGIAFQKRPGDAIDQARIEKIFTLESKESHERFVHFLNEMPGEEMETVKQIVKLAETRLEKTVHDSLYVTLADHIHFALSRYRDGIVIRNPLVWEVKRFYGPEFSIGKEAVALINERHDVVLNEDEAVAIALHLVNATMSGAKGENLHLVTEMTKATQAILTIITYHFQIDLDEESHAYSRFLTHLKYFVQRLASKEPVKTGGDETLFEMVKLRYPDAYECVEKIAGLIASKYNYEVSTDERLYMMIHIENLMKERRS</sequence>
<accession>A0ABT2L112</accession>
<evidence type="ECO:0000256" key="1">
    <source>
        <dbReference type="ARBA" id="ARBA00022737"/>
    </source>
</evidence>
<gene>
    <name evidence="3" type="ORF">NQG31_13530</name>
</gene>
<comment type="caution">
    <text evidence="3">The sequence shown here is derived from an EMBL/GenBank/DDBJ whole genome shotgun (WGS) entry which is preliminary data.</text>
</comment>
<dbReference type="PANTHER" id="PTHR30185">
    <property type="entry name" value="CRYPTIC BETA-GLUCOSIDE BGL OPERON ANTITERMINATOR"/>
    <property type="match status" value="1"/>
</dbReference>
<evidence type="ECO:0000259" key="2">
    <source>
        <dbReference type="PROSITE" id="PS51372"/>
    </source>
</evidence>
<reference evidence="3 4" key="1">
    <citation type="submission" date="2022-07" db="EMBL/GenBank/DDBJ databases">
        <title>Genomic and pangenome structural analysis of the polyextremophile Exiguobacterium.</title>
        <authorList>
            <person name="Shen L."/>
        </authorList>
    </citation>
    <scope>NUCLEOTIDE SEQUENCE [LARGE SCALE GENOMIC DNA]</scope>
    <source>
        <strain evidence="3 4">12_1</strain>
    </source>
</reference>
<organism evidence="3 4">
    <name type="scientific">Exiguobacterium alkaliphilum</name>
    <dbReference type="NCBI Taxonomy" id="1428684"/>
    <lineage>
        <taxon>Bacteria</taxon>
        <taxon>Bacillati</taxon>
        <taxon>Bacillota</taxon>
        <taxon>Bacilli</taxon>
        <taxon>Bacillales</taxon>
        <taxon>Bacillales Family XII. Incertae Sedis</taxon>
        <taxon>Exiguobacterium</taxon>
    </lineage>
</organism>
<dbReference type="EMBL" id="JANIEK010000079">
    <property type="protein sequence ID" value="MCT4796568.1"/>
    <property type="molecule type" value="Genomic_DNA"/>
</dbReference>
<feature type="domain" description="PRD" evidence="2">
    <location>
        <begin position="64"/>
        <end position="169"/>
    </location>
</feature>
<name>A0ABT2L112_9BACL</name>
<dbReference type="InterPro" id="IPR011608">
    <property type="entry name" value="PRD"/>
</dbReference>
<dbReference type="InterPro" id="IPR036634">
    <property type="entry name" value="PRD_sf"/>
</dbReference>
<dbReference type="Pfam" id="PF00874">
    <property type="entry name" value="PRD"/>
    <property type="match status" value="2"/>
</dbReference>
<dbReference type="PANTHER" id="PTHR30185:SF15">
    <property type="entry name" value="CRYPTIC BETA-GLUCOSIDE BGL OPERON ANTITERMINATOR"/>
    <property type="match status" value="1"/>
</dbReference>
<dbReference type="InterPro" id="IPR036650">
    <property type="entry name" value="CAT_RNA-bd_dom_sf"/>
</dbReference>
<keyword evidence="1" id="KW-0677">Repeat</keyword>
<dbReference type="RefSeq" id="WP_034816862.1">
    <property type="nucleotide sequence ID" value="NZ_JANIEK010000079.1"/>
</dbReference>
<evidence type="ECO:0000313" key="4">
    <source>
        <dbReference type="Proteomes" id="UP001206821"/>
    </source>
</evidence>
<proteinExistence type="predicted"/>
<dbReference type="SUPFAM" id="SSF63520">
    <property type="entry name" value="PTS-regulatory domain, PRD"/>
    <property type="match status" value="2"/>
</dbReference>
<dbReference type="Gene3D" id="1.10.1790.10">
    <property type="entry name" value="PRD domain"/>
    <property type="match status" value="2"/>
</dbReference>